<keyword evidence="3" id="KW-1185">Reference proteome</keyword>
<dbReference type="EMBL" id="OU015568">
    <property type="protein sequence ID" value="CAG5090278.1"/>
    <property type="molecule type" value="Genomic_DNA"/>
</dbReference>
<keyword evidence="1" id="KW-0472">Membrane</keyword>
<sequence>MVIEEETEEKSVKQNDQTKVQCLDCLCTGTLKQTDDKVYLFPEGGFSLQYQSTVSTPDLGKRTFKQKCIKKFSLAGHGNATAKQKAAYLTNAFLFWLGIILIALICMDYDSERACQIFDGVYVMTTFGLSKRHYGGAMASFNGRPTVVGGHNAQGAVEKMTDAGWTSLSSHPRSESNQK</sequence>
<dbReference type="Proteomes" id="UP001158576">
    <property type="component" value="Chromosome PAR"/>
</dbReference>
<reference evidence="2 3" key="1">
    <citation type="submission" date="2021-04" db="EMBL/GenBank/DDBJ databases">
        <authorList>
            <person name="Bliznina A."/>
        </authorList>
    </citation>
    <scope>NUCLEOTIDE SEQUENCE [LARGE SCALE GENOMIC DNA]</scope>
</reference>
<organism evidence="2 3">
    <name type="scientific">Oikopleura dioica</name>
    <name type="common">Tunicate</name>
    <dbReference type="NCBI Taxonomy" id="34765"/>
    <lineage>
        <taxon>Eukaryota</taxon>
        <taxon>Metazoa</taxon>
        <taxon>Chordata</taxon>
        <taxon>Tunicata</taxon>
        <taxon>Appendicularia</taxon>
        <taxon>Copelata</taxon>
        <taxon>Oikopleuridae</taxon>
        <taxon>Oikopleura</taxon>
    </lineage>
</organism>
<evidence type="ECO:0000313" key="2">
    <source>
        <dbReference type="EMBL" id="CAG5090278.1"/>
    </source>
</evidence>
<feature type="transmembrane region" description="Helical" evidence="1">
    <location>
        <begin position="86"/>
        <end position="105"/>
    </location>
</feature>
<keyword evidence="1" id="KW-0812">Transmembrane</keyword>
<name>A0ABN7S516_OIKDI</name>
<evidence type="ECO:0000256" key="1">
    <source>
        <dbReference type="SAM" id="Phobius"/>
    </source>
</evidence>
<evidence type="ECO:0000313" key="3">
    <source>
        <dbReference type="Proteomes" id="UP001158576"/>
    </source>
</evidence>
<keyword evidence="1" id="KW-1133">Transmembrane helix</keyword>
<protein>
    <submittedName>
        <fullName evidence="2">Oidioi.mRNA.OKI2018_I69.PAR.g12538.t1.cds</fullName>
    </submittedName>
</protein>
<accession>A0ABN7S516</accession>
<gene>
    <name evidence="2" type="ORF">OKIOD_LOCUS4096</name>
</gene>
<proteinExistence type="predicted"/>